<dbReference type="AlphaFoldDB" id="A0A7C9DQ85"/>
<evidence type="ECO:0000313" key="1">
    <source>
        <dbReference type="EMBL" id="MBA4646083.1"/>
    </source>
</evidence>
<accession>A0A7C9DQ85</accession>
<protein>
    <submittedName>
        <fullName evidence="1">Uncharacterized protein</fullName>
    </submittedName>
</protein>
<reference evidence="1" key="1">
    <citation type="journal article" date="2013" name="J. Plant Res.">
        <title>Effect of fungi and light on seed germination of three Opuntia species from semiarid lands of central Mexico.</title>
        <authorList>
            <person name="Delgado-Sanchez P."/>
            <person name="Jimenez-Bremont J.F."/>
            <person name="Guerrero-Gonzalez Mde L."/>
            <person name="Flores J."/>
        </authorList>
    </citation>
    <scope>NUCLEOTIDE SEQUENCE</scope>
    <source>
        <tissue evidence="1">Cladode</tissue>
    </source>
</reference>
<dbReference type="EMBL" id="GISG01144745">
    <property type="protein sequence ID" value="MBA4646083.1"/>
    <property type="molecule type" value="Transcribed_RNA"/>
</dbReference>
<name>A0A7C9DQ85_OPUST</name>
<organism evidence="1">
    <name type="scientific">Opuntia streptacantha</name>
    <name type="common">Prickly pear cactus</name>
    <name type="synonym">Opuntia cardona</name>
    <dbReference type="NCBI Taxonomy" id="393608"/>
    <lineage>
        <taxon>Eukaryota</taxon>
        <taxon>Viridiplantae</taxon>
        <taxon>Streptophyta</taxon>
        <taxon>Embryophyta</taxon>
        <taxon>Tracheophyta</taxon>
        <taxon>Spermatophyta</taxon>
        <taxon>Magnoliopsida</taxon>
        <taxon>eudicotyledons</taxon>
        <taxon>Gunneridae</taxon>
        <taxon>Pentapetalae</taxon>
        <taxon>Caryophyllales</taxon>
        <taxon>Cactineae</taxon>
        <taxon>Cactaceae</taxon>
        <taxon>Opuntioideae</taxon>
        <taxon>Opuntia</taxon>
    </lineage>
</organism>
<sequence length="121" mass="13819">MLDQAEPHFSELCRGVQWGLSSFNHVCNFKSLYFSGYGLELIVVQWRFHKQTICSGFIVKVCSSNCIFETIYRSSISSCNKKQVSISNGISCRCNFSCMLFCRNNLFASHVTTLLWPLLVL</sequence>
<proteinExistence type="predicted"/>
<reference evidence="1" key="2">
    <citation type="submission" date="2020-07" db="EMBL/GenBank/DDBJ databases">
        <authorList>
            <person name="Vera ALvarez R."/>
            <person name="Arias-Moreno D.M."/>
            <person name="Jimenez-Jacinto V."/>
            <person name="Jimenez-Bremont J.F."/>
            <person name="Swaminathan K."/>
            <person name="Moose S.P."/>
            <person name="Guerrero-Gonzalez M.L."/>
            <person name="Marino-Ramirez L."/>
            <person name="Landsman D."/>
            <person name="Rodriguez-Kessler M."/>
            <person name="Delgado-Sanchez P."/>
        </authorList>
    </citation>
    <scope>NUCLEOTIDE SEQUENCE</scope>
    <source>
        <tissue evidence="1">Cladode</tissue>
    </source>
</reference>